<proteinExistence type="predicted"/>
<dbReference type="OrthoDB" id="5416037at2759"/>
<evidence type="ECO:0000256" key="1">
    <source>
        <dbReference type="SAM" id="Phobius"/>
    </source>
</evidence>
<sequence length="286" mass="31921">MEDPATASQPSQADIDGKPWKYTGYQSFSAFVASDNEFFVLRRFGALSARVLLGLQDQLSCLEQDLGALEKRVREKDAPDRHNGSFRQDTLEDRQALVGQAQSLLRDYNELILQHSQIRARPQVPKKDICSLDNWFYNHGNAILAEETDYIKHTSDLFSIVPTPKSPLRSLLETSSHFRLLGLWQRENVDHSADGDKNVLYMSDERIERFIAAFIMSLGLIMLIAPLWILAFLGGLVQRLGVISAFIVLFVALVSVTTVAKPFESLAAAAAYSAVLMVFLQISGAN</sequence>
<evidence type="ECO:0000259" key="2">
    <source>
        <dbReference type="Pfam" id="PF20237"/>
    </source>
</evidence>
<dbReference type="EMBL" id="CAJPDT010000108">
    <property type="protein sequence ID" value="CAF9938388.1"/>
    <property type="molecule type" value="Genomic_DNA"/>
</dbReference>
<dbReference type="PANTHER" id="PTHR34502">
    <property type="entry name" value="DUF6594 DOMAIN-CONTAINING PROTEIN-RELATED"/>
    <property type="match status" value="1"/>
</dbReference>
<feature type="transmembrane region" description="Helical" evidence="1">
    <location>
        <begin position="210"/>
        <end position="233"/>
    </location>
</feature>
<keyword evidence="1" id="KW-0472">Membrane</keyword>
<evidence type="ECO:0000313" key="4">
    <source>
        <dbReference type="Proteomes" id="UP000664534"/>
    </source>
</evidence>
<accession>A0A8H3G8D9</accession>
<evidence type="ECO:0000313" key="3">
    <source>
        <dbReference type="EMBL" id="CAF9938388.1"/>
    </source>
</evidence>
<dbReference type="Pfam" id="PF20237">
    <property type="entry name" value="DUF6594"/>
    <property type="match status" value="1"/>
</dbReference>
<organism evidence="3 4">
    <name type="scientific">Imshaugia aleurites</name>
    <dbReference type="NCBI Taxonomy" id="172621"/>
    <lineage>
        <taxon>Eukaryota</taxon>
        <taxon>Fungi</taxon>
        <taxon>Dikarya</taxon>
        <taxon>Ascomycota</taxon>
        <taxon>Pezizomycotina</taxon>
        <taxon>Lecanoromycetes</taxon>
        <taxon>OSLEUM clade</taxon>
        <taxon>Lecanoromycetidae</taxon>
        <taxon>Lecanorales</taxon>
        <taxon>Lecanorineae</taxon>
        <taxon>Parmeliaceae</taxon>
        <taxon>Imshaugia</taxon>
    </lineage>
</organism>
<dbReference type="PANTHER" id="PTHR34502:SF4">
    <property type="entry name" value="DUF6594 DOMAIN-CONTAINING PROTEIN"/>
    <property type="match status" value="1"/>
</dbReference>
<dbReference type="InterPro" id="IPR046529">
    <property type="entry name" value="DUF6594"/>
</dbReference>
<feature type="transmembrane region" description="Helical" evidence="1">
    <location>
        <begin position="266"/>
        <end position="285"/>
    </location>
</feature>
<dbReference type="Proteomes" id="UP000664534">
    <property type="component" value="Unassembled WGS sequence"/>
</dbReference>
<keyword evidence="4" id="KW-1185">Reference proteome</keyword>
<feature type="domain" description="DUF6594" evidence="2">
    <location>
        <begin position="25"/>
        <end position="277"/>
    </location>
</feature>
<name>A0A8H3G8D9_9LECA</name>
<reference evidence="3" key="1">
    <citation type="submission" date="2021-03" db="EMBL/GenBank/DDBJ databases">
        <authorList>
            <person name="Tagirdzhanova G."/>
        </authorList>
    </citation>
    <scope>NUCLEOTIDE SEQUENCE</scope>
</reference>
<protein>
    <recommendedName>
        <fullName evidence="2">DUF6594 domain-containing protein</fullName>
    </recommendedName>
</protein>
<keyword evidence="1" id="KW-0812">Transmembrane</keyword>
<gene>
    <name evidence="3" type="ORF">IMSHALPRED_000779</name>
</gene>
<feature type="transmembrane region" description="Helical" evidence="1">
    <location>
        <begin position="240"/>
        <end position="260"/>
    </location>
</feature>
<comment type="caution">
    <text evidence="3">The sequence shown here is derived from an EMBL/GenBank/DDBJ whole genome shotgun (WGS) entry which is preliminary data.</text>
</comment>
<keyword evidence="1" id="KW-1133">Transmembrane helix</keyword>
<dbReference type="AlphaFoldDB" id="A0A8H3G8D9"/>